<evidence type="ECO:0000313" key="4">
    <source>
        <dbReference type="Proteomes" id="UP000053593"/>
    </source>
</evidence>
<name>A0A0D0CM88_9AGAR</name>
<protein>
    <recommendedName>
        <fullName evidence="5">G domain-containing protein</fullName>
    </recommendedName>
</protein>
<feature type="region of interest" description="Disordered" evidence="1">
    <location>
        <begin position="1"/>
        <end position="34"/>
    </location>
</feature>
<evidence type="ECO:0008006" key="5">
    <source>
        <dbReference type="Google" id="ProtNLM"/>
    </source>
</evidence>
<evidence type="ECO:0000256" key="1">
    <source>
        <dbReference type="SAM" id="MobiDB-lite"/>
    </source>
</evidence>
<accession>A0A0D0CM88</accession>
<reference evidence="3 4" key="1">
    <citation type="submission" date="2014-04" db="EMBL/GenBank/DDBJ databases">
        <title>Evolutionary Origins and Diversification of the Mycorrhizal Mutualists.</title>
        <authorList>
            <consortium name="DOE Joint Genome Institute"/>
            <consortium name="Mycorrhizal Genomics Consortium"/>
            <person name="Kohler A."/>
            <person name="Kuo A."/>
            <person name="Nagy L.G."/>
            <person name="Floudas D."/>
            <person name="Copeland A."/>
            <person name="Barry K.W."/>
            <person name="Cichocki N."/>
            <person name="Veneault-Fourrey C."/>
            <person name="LaButti K."/>
            <person name="Lindquist E.A."/>
            <person name="Lipzen A."/>
            <person name="Lundell T."/>
            <person name="Morin E."/>
            <person name="Murat C."/>
            <person name="Riley R."/>
            <person name="Ohm R."/>
            <person name="Sun H."/>
            <person name="Tunlid A."/>
            <person name="Henrissat B."/>
            <person name="Grigoriev I.V."/>
            <person name="Hibbett D.S."/>
            <person name="Martin F."/>
        </authorList>
    </citation>
    <scope>NUCLEOTIDE SEQUENCE [LARGE SCALE GENOMIC DNA]</scope>
    <source>
        <strain evidence="3 4">FD-317 M1</strain>
    </source>
</reference>
<dbReference type="Proteomes" id="UP000053593">
    <property type="component" value="Unassembled WGS sequence"/>
</dbReference>
<feature type="region of interest" description="Disordered" evidence="1">
    <location>
        <begin position="76"/>
        <end position="97"/>
    </location>
</feature>
<dbReference type="EMBL" id="KN834799">
    <property type="protein sequence ID" value="KIK56303.1"/>
    <property type="molecule type" value="Genomic_DNA"/>
</dbReference>
<dbReference type="SUPFAM" id="SSF52540">
    <property type="entry name" value="P-loop containing nucleoside triphosphate hydrolases"/>
    <property type="match status" value="1"/>
</dbReference>
<dbReference type="HOGENOM" id="CLU_023805_2_1_1"/>
<dbReference type="AlphaFoldDB" id="A0A0D0CM88"/>
<dbReference type="OrthoDB" id="391988at2759"/>
<keyword evidence="2" id="KW-0472">Membrane</keyword>
<feature type="transmembrane region" description="Helical" evidence="2">
    <location>
        <begin position="338"/>
        <end position="360"/>
    </location>
</feature>
<keyword evidence="4" id="KW-1185">Reference proteome</keyword>
<dbReference type="InterPro" id="IPR027417">
    <property type="entry name" value="P-loop_NTPase"/>
</dbReference>
<dbReference type="Gene3D" id="3.40.50.300">
    <property type="entry name" value="P-loop containing nucleotide triphosphate hydrolases"/>
    <property type="match status" value="1"/>
</dbReference>
<keyword evidence="2" id="KW-0812">Transmembrane</keyword>
<evidence type="ECO:0000313" key="3">
    <source>
        <dbReference type="EMBL" id="KIK56303.1"/>
    </source>
</evidence>
<sequence length="487" mass="54644">MSTTDSSSLLTPRSSYRSAWSGPHGDSASFDSEEEIALSTEEILAMRSSVWSGPHGDFNEEIAPWTLETLATRPNSSYRTTWSGPQGDSTIPEHELASSTEEILATCPKHVSHSSSRKKQNPLFILHDSQGFEAGETQNFDTVKKFIDDRAQQPELKDRLHAIWFCIEIPTENGALIETADQKFLELDLRNVPVIVVFTKYDLLISKLEKMATDDVDDEELEELVRHRAEVSFHETCVRPLMAITKAHSYLKVSTKKYWRGLATSLHFPGKSLKQCLDRIHDDIIDVWNFNDPKMLLKSQDFRILLADRVKDLDDRSIHRTGEIVTTVSSVIGGVASIIPGAVVFVIPAAAGVAIAQWLFCAYKEAPRILQLLMGYICDLTTVLQCLFWVMRIRGDALEVGSHLIELALKEYDEAGAQQFVHGKIRTFVDNTATFKLLQKDAALEELIGIVGRIRFKPEEVGNSPRRALFMTFPSNSILSTLSRGTY</sequence>
<evidence type="ECO:0000256" key="2">
    <source>
        <dbReference type="SAM" id="Phobius"/>
    </source>
</evidence>
<feature type="compositionally biased region" description="Polar residues" evidence="1">
    <location>
        <begin position="76"/>
        <end position="89"/>
    </location>
</feature>
<keyword evidence="2" id="KW-1133">Transmembrane helix</keyword>
<feature type="transmembrane region" description="Helical" evidence="2">
    <location>
        <begin position="372"/>
        <end position="391"/>
    </location>
</feature>
<feature type="compositionally biased region" description="Polar residues" evidence="1">
    <location>
        <begin position="1"/>
        <end position="18"/>
    </location>
</feature>
<proteinExistence type="predicted"/>
<organism evidence="3 4">
    <name type="scientific">Collybiopsis luxurians FD-317 M1</name>
    <dbReference type="NCBI Taxonomy" id="944289"/>
    <lineage>
        <taxon>Eukaryota</taxon>
        <taxon>Fungi</taxon>
        <taxon>Dikarya</taxon>
        <taxon>Basidiomycota</taxon>
        <taxon>Agaricomycotina</taxon>
        <taxon>Agaricomycetes</taxon>
        <taxon>Agaricomycetidae</taxon>
        <taxon>Agaricales</taxon>
        <taxon>Marasmiineae</taxon>
        <taxon>Omphalotaceae</taxon>
        <taxon>Collybiopsis</taxon>
        <taxon>Collybiopsis luxurians</taxon>
    </lineage>
</organism>
<gene>
    <name evidence="3" type="ORF">GYMLUDRAFT_248048</name>
</gene>